<evidence type="ECO:0008006" key="4">
    <source>
        <dbReference type="Google" id="ProtNLM"/>
    </source>
</evidence>
<dbReference type="RefSeq" id="WP_028858459.1">
    <property type="nucleotide sequence ID" value="NZ_CAJHAQ010000001.1"/>
</dbReference>
<dbReference type="EMBL" id="UGVC01000001">
    <property type="protein sequence ID" value="SUD91119.1"/>
    <property type="molecule type" value="Genomic_DNA"/>
</dbReference>
<name>A0A379LKI1_9GAMM</name>
<evidence type="ECO:0000256" key="1">
    <source>
        <dbReference type="SAM" id="SignalP"/>
    </source>
</evidence>
<keyword evidence="1" id="KW-0732">Signal</keyword>
<dbReference type="AlphaFoldDB" id="A0A379LKI1"/>
<proteinExistence type="predicted"/>
<keyword evidence="3" id="KW-1185">Reference proteome</keyword>
<dbReference type="STRING" id="1123034.GCA_000685805_00855"/>
<reference evidence="2 3" key="1">
    <citation type="submission" date="2018-06" db="EMBL/GenBank/DDBJ databases">
        <authorList>
            <consortium name="Pathogen Informatics"/>
            <person name="Doyle S."/>
        </authorList>
    </citation>
    <scope>NUCLEOTIDE SEQUENCE [LARGE SCALE GENOMIC DNA]</scope>
    <source>
        <strain evidence="2 3">NCTC10526</strain>
    </source>
</reference>
<feature type="signal peptide" evidence="1">
    <location>
        <begin position="1"/>
        <end position="21"/>
    </location>
</feature>
<sequence>MKLFKLTAVAAAVLGSSVAMAQDVVVVDAQPANEVVVVDAQPVAYQAQPVAYQYDQNAGVIANTTGAVVGTGKTLFNTVTHPAAVSAEIGTLGYGANIAWGVNETTELTAGWNGFSDDGTKDLDASDSWINWGKALGDGWGNFQGDMKYDADFSNPYLGVNLRPWANNFTIGTGVLVPNNELEATLTPKSPDANVRINGTRYYITEGTTVKANVENRNKLAPYLTIGYRPNINQNWGVFGEIGAAYMGKMDADVKVTEGNVKAEGSINVNDNKQFEDAARNDIQKDDVWYPMVKAGLTYRF</sequence>
<dbReference type="Gene3D" id="2.40.160.170">
    <property type="match status" value="1"/>
</dbReference>
<feature type="chain" id="PRO_5016681150" description="Outer membrane protein G1b" evidence="1">
    <location>
        <begin position="22"/>
        <end position="301"/>
    </location>
</feature>
<organism evidence="2 3">
    <name type="scientific">Psychrobacter phenylpyruvicus</name>
    <dbReference type="NCBI Taxonomy" id="29432"/>
    <lineage>
        <taxon>Bacteria</taxon>
        <taxon>Pseudomonadati</taxon>
        <taxon>Pseudomonadota</taxon>
        <taxon>Gammaproteobacteria</taxon>
        <taxon>Moraxellales</taxon>
        <taxon>Moraxellaceae</taxon>
        <taxon>Psychrobacter</taxon>
    </lineage>
</organism>
<gene>
    <name evidence="2" type="ORF">NCTC10526_01466</name>
</gene>
<protein>
    <recommendedName>
        <fullName evidence="4">Outer membrane protein G1b</fullName>
    </recommendedName>
</protein>
<accession>A0A379LKI1</accession>
<dbReference type="Proteomes" id="UP000254123">
    <property type="component" value="Unassembled WGS sequence"/>
</dbReference>
<evidence type="ECO:0000313" key="3">
    <source>
        <dbReference type="Proteomes" id="UP000254123"/>
    </source>
</evidence>
<evidence type="ECO:0000313" key="2">
    <source>
        <dbReference type="EMBL" id="SUD91119.1"/>
    </source>
</evidence>